<keyword evidence="4" id="KW-1185">Reference proteome</keyword>
<feature type="transmembrane region" description="Helical" evidence="2">
    <location>
        <begin position="233"/>
        <end position="255"/>
    </location>
</feature>
<sequence length="438" mass="46751">MSDANICGKDTNILQQFRTTLSAQAGLLARGPFKGTDVHAAVTARLEKPDFSWDDAYFVEQSLAPFHTDERVLIEIERLLSQARSIMDPDTAGFYAEVDPKPMSSQCRRELFARILVDLQLESQKRERRKWLLERTCKYLVRLMLGTFAVMLFHAELSAMAAAVFWVVAGWLVNWMPGGMGSAGLPWRGPGIGQVMLLALAGGCAGALVTVALRMNNYFKTSRLREVEAYASVWYIGNRMLIGAVGALAGCYLVNAKIISLFNINDLFLPLGKGSGMQGVDTVYSIDVLKTVVVSIAFGCSEYFIPATFGKLPGPKTDAGGATGAAAGAGVPHPQAGTAPHPHSSQSARSGKAAGADRDAPPRKHPPEQPPEQAPEQPSAPQTDPLDLLDRLNLDERLEAEGTERADTPGNTPPVLRPVPDPDKGTAGSGGGTVGGGA</sequence>
<comment type="caution">
    <text evidence="3">The sequence shown here is derived from an EMBL/GenBank/DDBJ whole genome shotgun (WGS) entry which is preliminary data.</text>
</comment>
<feature type="region of interest" description="Disordered" evidence="1">
    <location>
        <begin position="319"/>
        <end position="438"/>
    </location>
</feature>
<evidence type="ECO:0000256" key="1">
    <source>
        <dbReference type="SAM" id="MobiDB-lite"/>
    </source>
</evidence>
<keyword evidence="2" id="KW-0812">Transmembrane</keyword>
<dbReference type="RefSeq" id="WP_196608911.1">
    <property type="nucleotide sequence ID" value="NZ_VRYY01000173.1"/>
</dbReference>
<feature type="compositionally biased region" description="Basic and acidic residues" evidence="1">
    <location>
        <begin position="355"/>
        <end position="367"/>
    </location>
</feature>
<proteinExistence type="predicted"/>
<evidence type="ECO:0000256" key="2">
    <source>
        <dbReference type="SAM" id="Phobius"/>
    </source>
</evidence>
<feature type="transmembrane region" description="Helical" evidence="2">
    <location>
        <begin position="192"/>
        <end position="213"/>
    </location>
</feature>
<dbReference type="EMBL" id="VRYY01000173">
    <property type="protein sequence ID" value="MBG3876828.1"/>
    <property type="molecule type" value="Genomic_DNA"/>
</dbReference>
<evidence type="ECO:0000313" key="3">
    <source>
        <dbReference type="EMBL" id="MBG3876828.1"/>
    </source>
</evidence>
<gene>
    <name evidence="3" type="ORF">FVW20_07270</name>
</gene>
<reference evidence="3 4" key="1">
    <citation type="submission" date="2019-08" db="EMBL/GenBank/DDBJ databases">
        <authorList>
            <person name="Luo N."/>
        </authorList>
    </citation>
    <scope>NUCLEOTIDE SEQUENCE [LARGE SCALE GENOMIC DNA]</scope>
    <source>
        <strain evidence="3 4">NCIMB 9442</strain>
    </source>
</reference>
<feature type="compositionally biased region" description="Gly residues" evidence="1">
    <location>
        <begin position="427"/>
        <end position="438"/>
    </location>
</feature>
<feature type="compositionally biased region" description="Basic and acidic residues" evidence="1">
    <location>
        <begin position="388"/>
        <end position="407"/>
    </location>
</feature>
<dbReference type="Proteomes" id="UP001194469">
    <property type="component" value="Unassembled WGS sequence"/>
</dbReference>
<feature type="transmembrane region" description="Helical" evidence="2">
    <location>
        <begin position="139"/>
        <end position="172"/>
    </location>
</feature>
<organism evidence="3 4">
    <name type="scientific">Nitratidesulfovibrio oxamicus</name>
    <dbReference type="NCBI Taxonomy" id="32016"/>
    <lineage>
        <taxon>Bacteria</taxon>
        <taxon>Pseudomonadati</taxon>
        <taxon>Thermodesulfobacteriota</taxon>
        <taxon>Desulfovibrionia</taxon>
        <taxon>Desulfovibrionales</taxon>
        <taxon>Desulfovibrionaceae</taxon>
        <taxon>Nitratidesulfovibrio</taxon>
    </lineage>
</organism>
<evidence type="ECO:0000313" key="4">
    <source>
        <dbReference type="Proteomes" id="UP001194469"/>
    </source>
</evidence>
<accession>A0ABS0J309</accession>
<keyword evidence="2" id="KW-1133">Transmembrane helix</keyword>
<name>A0ABS0J309_9BACT</name>
<keyword evidence="2" id="KW-0472">Membrane</keyword>
<protein>
    <submittedName>
        <fullName evidence="3">Uncharacterized protein</fullName>
    </submittedName>
</protein>